<protein>
    <submittedName>
        <fullName evidence="1">Uncharacterized protein</fullName>
    </submittedName>
</protein>
<proteinExistence type="predicted"/>
<sequence length="56" mass="6191">MLHDTLAAENIHVVQLIVPGAIRPDHPANAPAVLADRLWQAHTGRGEFRIFSEPLQ</sequence>
<gene>
    <name evidence="1" type="ORF">Aco03nite_099570</name>
</gene>
<reference evidence="1 2" key="1">
    <citation type="submission" date="2021-01" db="EMBL/GenBank/DDBJ databases">
        <title>Whole genome shotgun sequence of Actinoplanes couchii NBRC 106145.</title>
        <authorList>
            <person name="Komaki H."/>
            <person name="Tamura T."/>
        </authorList>
    </citation>
    <scope>NUCLEOTIDE SEQUENCE [LARGE SCALE GENOMIC DNA]</scope>
    <source>
        <strain evidence="1 2">NBRC 106145</strain>
    </source>
</reference>
<name>A0ABQ3XSS0_9ACTN</name>
<evidence type="ECO:0000313" key="2">
    <source>
        <dbReference type="Proteomes" id="UP000612282"/>
    </source>
</evidence>
<dbReference type="EMBL" id="BOMG01000129">
    <property type="protein sequence ID" value="GID61553.1"/>
    <property type="molecule type" value="Genomic_DNA"/>
</dbReference>
<dbReference type="Proteomes" id="UP000612282">
    <property type="component" value="Unassembled WGS sequence"/>
</dbReference>
<comment type="caution">
    <text evidence="1">The sequence shown here is derived from an EMBL/GenBank/DDBJ whole genome shotgun (WGS) entry which is preliminary data.</text>
</comment>
<keyword evidence="2" id="KW-1185">Reference proteome</keyword>
<dbReference type="RefSeq" id="WP_203809633.1">
    <property type="nucleotide sequence ID" value="NZ_BAAAQE010000105.1"/>
</dbReference>
<evidence type="ECO:0000313" key="1">
    <source>
        <dbReference type="EMBL" id="GID61553.1"/>
    </source>
</evidence>
<organism evidence="1 2">
    <name type="scientific">Actinoplanes couchii</name>
    <dbReference type="NCBI Taxonomy" id="403638"/>
    <lineage>
        <taxon>Bacteria</taxon>
        <taxon>Bacillati</taxon>
        <taxon>Actinomycetota</taxon>
        <taxon>Actinomycetes</taxon>
        <taxon>Micromonosporales</taxon>
        <taxon>Micromonosporaceae</taxon>
        <taxon>Actinoplanes</taxon>
    </lineage>
</organism>
<accession>A0ABQ3XSS0</accession>